<dbReference type="EMBL" id="JANTHZ010000008">
    <property type="protein sequence ID" value="MCS0496790.1"/>
    <property type="molecule type" value="Genomic_DNA"/>
</dbReference>
<dbReference type="Proteomes" id="UP001151088">
    <property type="component" value="Unassembled WGS sequence"/>
</dbReference>
<gene>
    <name evidence="1" type="ORF">NVS89_16940</name>
</gene>
<accession>A0A9X2T306</accession>
<dbReference type="SUPFAM" id="SSF53756">
    <property type="entry name" value="UDP-Glycosyltransferase/glycogen phosphorylase"/>
    <property type="match status" value="1"/>
</dbReference>
<name>A0A9X2T306_9HYPH</name>
<dbReference type="AlphaFoldDB" id="A0A9X2T306"/>
<evidence type="ECO:0000313" key="2">
    <source>
        <dbReference type="Proteomes" id="UP001151088"/>
    </source>
</evidence>
<keyword evidence="2" id="KW-1185">Reference proteome</keyword>
<dbReference type="RefSeq" id="WP_258733950.1">
    <property type="nucleotide sequence ID" value="NZ_JANTHZ010000008.1"/>
</dbReference>
<sequence>MTAEPFRATLSGDGIYFTWRPSLKKIFSAPRFKLVFLTFGVPTQTNGWRRHVAWLRFLFVCLLASEVHAMDERTYRYLRSHRFIRRKLHRAMPLVDVAFFETERAPSSFLLVVGDADRDEAVVDRLAESFDIVRVSTSKKSDGAREAANPWVRFLVGIDYEELKALYAGAAALIMPISTNRHAAGTTTVTEAVSAGCPVISNSISQV</sequence>
<evidence type="ECO:0000313" key="1">
    <source>
        <dbReference type="EMBL" id="MCS0496790.1"/>
    </source>
</evidence>
<dbReference type="Gene3D" id="3.40.50.2000">
    <property type="entry name" value="Glycogen Phosphorylase B"/>
    <property type="match status" value="1"/>
</dbReference>
<proteinExistence type="predicted"/>
<protein>
    <submittedName>
        <fullName evidence="1">Uncharacterized protein</fullName>
    </submittedName>
</protein>
<comment type="caution">
    <text evidence="1">The sequence shown here is derived from an EMBL/GenBank/DDBJ whole genome shotgun (WGS) entry which is preliminary data.</text>
</comment>
<organism evidence="1 2">
    <name type="scientific">Ancylobacter mangrovi</name>
    <dbReference type="NCBI Taxonomy" id="2972472"/>
    <lineage>
        <taxon>Bacteria</taxon>
        <taxon>Pseudomonadati</taxon>
        <taxon>Pseudomonadota</taxon>
        <taxon>Alphaproteobacteria</taxon>
        <taxon>Hyphomicrobiales</taxon>
        <taxon>Xanthobacteraceae</taxon>
        <taxon>Ancylobacter</taxon>
    </lineage>
</organism>
<reference evidence="1" key="1">
    <citation type="submission" date="2022-08" db="EMBL/GenBank/DDBJ databases">
        <authorList>
            <person name="Li F."/>
        </authorList>
    </citation>
    <scope>NUCLEOTIDE SEQUENCE</scope>
    <source>
        <strain evidence="1">MQZ15Z-1</strain>
    </source>
</reference>